<dbReference type="Proteomes" id="UP000023703">
    <property type="component" value="Chromosome"/>
</dbReference>
<dbReference type="eggNOG" id="COG3665">
    <property type="taxonomic scope" value="Bacteria"/>
</dbReference>
<dbReference type="PANTHER" id="PTHR31527">
    <property type="entry name" value="RE64534P"/>
    <property type="match status" value="1"/>
</dbReference>
<evidence type="ECO:0000259" key="2">
    <source>
        <dbReference type="Pfam" id="PF09347"/>
    </source>
</evidence>
<dbReference type="EMBL" id="CP006842">
    <property type="protein sequence ID" value="AHW64635.1"/>
    <property type="molecule type" value="Genomic_DNA"/>
</dbReference>
<sequence length="285" mass="31038">MSTTSTEERARDLHVTDSVTNARSDARAQGTRTNPYMPYVPANSSPYTPDDVDPDRLTWAETVGPGSYTHKVVARGTRIRLEDVDGTTCAHVLLFNAMEPWERYNAADSVKIPWQAYVTTGHPLLSGEGRVLATVVEDSSAHHDTFCGTMTDTQTARKYGDPAIHGIYPSGQGLFEQAGAKHGLAPRDLPPSISFFKGTHVETDGTIAFTGGAGEGTHVDLVAEMPLIILIANSPHPLAPEESYVNGPLRVHAWRGEPTRPSEQMSPENKRAYLNTVDYIEARAL</sequence>
<evidence type="ECO:0000313" key="4">
    <source>
        <dbReference type="Proteomes" id="UP000023703"/>
    </source>
</evidence>
<name>X5EB53_9CORY</name>
<dbReference type="KEGG" id="cgy:CGLY_10950"/>
<dbReference type="AlphaFoldDB" id="X5EB53"/>
<dbReference type="InterPro" id="IPR018959">
    <property type="entry name" value="DUF1989"/>
</dbReference>
<dbReference type="STRING" id="1404245.CGLY_10950"/>
<reference evidence="3 4" key="1">
    <citation type="journal article" date="2015" name="Int. J. Syst. Evol. Microbiol.">
        <title>Revisiting Corynebacterium glyciniphilum (ex Kubota et al., 1972) sp. nov., nom. rev., isolated from putrefied banana.</title>
        <authorList>
            <person name="Al-Dilaimi A."/>
            <person name="Bednarz H."/>
            <person name="Lomker A."/>
            <person name="Niehaus K."/>
            <person name="Kalinowski J."/>
            <person name="Ruckert C."/>
        </authorList>
    </citation>
    <scope>NUCLEOTIDE SEQUENCE [LARGE SCALE GENOMIC DNA]</scope>
    <source>
        <strain evidence="3">AJ 3170</strain>
    </source>
</reference>
<evidence type="ECO:0000256" key="1">
    <source>
        <dbReference type="SAM" id="MobiDB-lite"/>
    </source>
</evidence>
<organism evidence="3 4">
    <name type="scientific">Corynebacterium glyciniphilum AJ 3170</name>
    <dbReference type="NCBI Taxonomy" id="1404245"/>
    <lineage>
        <taxon>Bacteria</taxon>
        <taxon>Bacillati</taxon>
        <taxon>Actinomycetota</taxon>
        <taxon>Actinomycetes</taxon>
        <taxon>Mycobacteriales</taxon>
        <taxon>Corynebacteriaceae</taxon>
        <taxon>Corynebacterium</taxon>
    </lineage>
</organism>
<gene>
    <name evidence="3" type="ORF">CGLY_10950</name>
</gene>
<keyword evidence="4" id="KW-1185">Reference proteome</keyword>
<dbReference type="OrthoDB" id="9772660at2"/>
<dbReference type="HOGENOM" id="CLU_079904_0_0_11"/>
<feature type="region of interest" description="Disordered" evidence="1">
    <location>
        <begin position="1"/>
        <end position="40"/>
    </location>
</feature>
<feature type="domain" description="DUF1989" evidence="2">
    <location>
        <begin position="61"/>
        <end position="228"/>
    </location>
</feature>
<dbReference type="PANTHER" id="PTHR31527:SF0">
    <property type="entry name" value="RE64534P"/>
    <property type="match status" value="1"/>
</dbReference>
<accession>X5EB53</accession>
<feature type="compositionally biased region" description="Basic and acidic residues" evidence="1">
    <location>
        <begin position="1"/>
        <end position="15"/>
    </location>
</feature>
<protein>
    <submittedName>
        <fullName evidence="3">Urea carboxylase-associated protein 2</fullName>
    </submittedName>
</protein>
<evidence type="ECO:0000313" key="3">
    <source>
        <dbReference type="EMBL" id="AHW64635.1"/>
    </source>
</evidence>
<dbReference type="InterPro" id="IPR017792">
    <property type="entry name" value="UAAP1"/>
</dbReference>
<proteinExistence type="predicted"/>
<dbReference type="NCBIfam" id="TIGR03425">
    <property type="entry name" value="urea_degr_2"/>
    <property type="match status" value="1"/>
</dbReference>
<dbReference type="Pfam" id="PF09347">
    <property type="entry name" value="DUF1989"/>
    <property type="match status" value="1"/>
</dbReference>
<dbReference type="RefSeq" id="WP_038549407.1">
    <property type="nucleotide sequence ID" value="NZ_CP006842.1"/>
</dbReference>